<proteinExistence type="predicted"/>
<gene>
    <name evidence="1" type="ORF">MPLDJ20_60014</name>
</gene>
<evidence type="ECO:0000313" key="1">
    <source>
        <dbReference type="EMBL" id="CDX42842.1"/>
    </source>
</evidence>
<name>A0A090FMH1_MESPL</name>
<dbReference type="EMBL" id="CCNB01000043">
    <property type="protein sequence ID" value="CDX42842.1"/>
    <property type="molecule type" value="Genomic_DNA"/>
</dbReference>
<dbReference type="AlphaFoldDB" id="A0A090FMH1"/>
<evidence type="ECO:0000313" key="2">
    <source>
        <dbReference type="Proteomes" id="UP000046373"/>
    </source>
</evidence>
<sequence length="62" mass="6965">MFPRSKLSVNHEGHKRLGGHTEGITCDIVKKSTFDKSFYFFLASHMPTKVLRLLATLGKSPC</sequence>
<dbReference type="Proteomes" id="UP000046373">
    <property type="component" value="Unassembled WGS sequence"/>
</dbReference>
<organism evidence="1 2">
    <name type="scientific">Mesorhizobium plurifarium</name>
    <dbReference type="NCBI Taxonomy" id="69974"/>
    <lineage>
        <taxon>Bacteria</taxon>
        <taxon>Pseudomonadati</taxon>
        <taxon>Pseudomonadota</taxon>
        <taxon>Alphaproteobacteria</taxon>
        <taxon>Hyphomicrobiales</taxon>
        <taxon>Phyllobacteriaceae</taxon>
        <taxon>Mesorhizobium</taxon>
    </lineage>
</organism>
<reference evidence="1 2" key="1">
    <citation type="submission" date="2014-08" db="EMBL/GenBank/DDBJ databases">
        <authorList>
            <person name="Moulin Lionel"/>
        </authorList>
    </citation>
    <scope>NUCLEOTIDE SEQUENCE [LARGE SCALE GENOMIC DNA]</scope>
</reference>
<protein>
    <submittedName>
        <fullName evidence="1">Uncharacterized protein</fullName>
    </submittedName>
</protein>
<accession>A0A090FMH1</accession>